<dbReference type="Gene3D" id="1.25.40.10">
    <property type="entry name" value="Tetratricopeptide repeat domain"/>
    <property type="match status" value="2"/>
</dbReference>
<dbReference type="PANTHER" id="PTHR37423">
    <property type="entry name" value="SOLUBLE LYTIC MUREIN TRANSGLYCOSYLASE-RELATED"/>
    <property type="match status" value="1"/>
</dbReference>
<dbReference type="Proteomes" id="UP001157733">
    <property type="component" value="Chromosome"/>
</dbReference>
<sequence>MIPAWTPALHAGDGISIRRIELFIRTRFHFKWLLWIALALLIGGCQPDPTPRNLLEKAHDRWIDGHSHSAVELFRAVLEVSPQGPFAEEALFRLGEIHYFDLDEHEKALNYFHDVAKRNPKGPLAYESRKYIAEIVELNIKDLDQAIIEYQNLINHNERPEENPEHQFRIASIFFKKHNYDQALMELEILLENYPRSEWAERAYFRMMEILFSLKKCDEARTRYAQFQNTFPHSDFEGDMEFIMASCLEEEGELDLAHERFKALEGSYRYPALIKMKLEGLEQRIKKGGRSKRKIHRSRRKN</sequence>
<reference evidence="1 2" key="1">
    <citation type="submission" date="2022-09" db="EMBL/GenBank/DDBJ databases">
        <authorList>
            <person name="Kop L."/>
        </authorList>
    </citation>
    <scope>NUCLEOTIDE SEQUENCE [LARGE SCALE GENOMIC DNA]</scope>
    <source>
        <strain evidence="1 2">347</strain>
    </source>
</reference>
<dbReference type="SUPFAM" id="SSF48452">
    <property type="entry name" value="TPR-like"/>
    <property type="match status" value="1"/>
</dbReference>
<protein>
    <submittedName>
        <fullName evidence="1">TPR_REGION domain-containing protein</fullName>
    </submittedName>
</protein>
<dbReference type="PANTHER" id="PTHR37423:SF6">
    <property type="entry name" value="CELL DIVISION COORDINATOR CPOB"/>
    <property type="match status" value="1"/>
</dbReference>
<evidence type="ECO:0000313" key="1">
    <source>
        <dbReference type="EMBL" id="CAI2716864.1"/>
    </source>
</evidence>
<dbReference type="InterPro" id="IPR011990">
    <property type="entry name" value="TPR-like_helical_dom_sf"/>
</dbReference>
<accession>A0ABN8VVK3</accession>
<dbReference type="InterPro" id="IPR019734">
    <property type="entry name" value="TPR_rpt"/>
</dbReference>
<proteinExistence type="predicted"/>
<name>A0ABN8VVK3_9BACT</name>
<evidence type="ECO:0000313" key="2">
    <source>
        <dbReference type="Proteomes" id="UP001157733"/>
    </source>
</evidence>
<gene>
    <name evidence="1" type="ORF">NSPWAT_0004</name>
</gene>
<keyword evidence="2" id="KW-1185">Reference proteome</keyword>
<organism evidence="1 2">
    <name type="scientific">Nitrospina watsonii</name>
    <dbReference type="NCBI Taxonomy" id="1323948"/>
    <lineage>
        <taxon>Bacteria</taxon>
        <taxon>Pseudomonadati</taxon>
        <taxon>Nitrospinota/Tectimicrobiota group</taxon>
        <taxon>Nitrospinota</taxon>
        <taxon>Nitrospinia</taxon>
        <taxon>Nitrospinales</taxon>
        <taxon>Nitrospinaceae</taxon>
        <taxon>Nitrospina</taxon>
    </lineage>
</organism>
<dbReference type="EMBL" id="OX336137">
    <property type="protein sequence ID" value="CAI2716864.1"/>
    <property type="molecule type" value="Genomic_DNA"/>
</dbReference>
<dbReference type="Pfam" id="PF13174">
    <property type="entry name" value="TPR_6"/>
    <property type="match status" value="3"/>
</dbReference>